<keyword evidence="1" id="KW-0805">Transcription regulation</keyword>
<dbReference type="EMBL" id="JACBYR010000001">
    <property type="protein sequence ID" value="NYE81784.1"/>
    <property type="molecule type" value="Genomic_DNA"/>
</dbReference>
<reference evidence="6 7" key="1">
    <citation type="submission" date="2020-07" db="EMBL/GenBank/DDBJ databases">
        <title>Genomic Encyclopedia of Type Strains, Phase IV (KMG-V): Genome sequencing to study the core and pangenomes of soil and plant-associated prokaryotes.</title>
        <authorList>
            <person name="Whitman W."/>
        </authorList>
    </citation>
    <scope>NUCLEOTIDE SEQUENCE [LARGE SCALE GENOMIC DNA]</scope>
    <source>
        <strain evidence="6 7">SAS40</strain>
    </source>
</reference>
<dbReference type="Gene3D" id="3.40.50.880">
    <property type="match status" value="1"/>
</dbReference>
<dbReference type="InterPro" id="IPR018060">
    <property type="entry name" value="HTH_AraC"/>
</dbReference>
<dbReference type="PANTHER" id="PTHR43130:SF3">
    <property type="entry name" value="HTH-TYPE TRANSCRIPTIONAL REGULATOR RV1931C"/>
    <property type="match status" value="1"/>
</dbReference>
<evidence type="ECO:0000259" key="5">
    <source>
        <dbReference type="PROSITE" id="PS01124"/>
    </source>
</evidence>
<dbReference type="GO" id="GO:0003700">
    <property type="term" value="F:DNA-binding transcription factor activity"/>
    <property type="evidence" value="ECO:0007669"/>
    <property type="project" value="InterPro"/>
</dbReference>
<dbReference type="InterPro" id="IPR029062">
    <property type="entry name" value="Class_I_gatase-like"/>
</dbReference>
<dbReference type="PROSITE" id="PS01124">
    <property type="entry name" value="HTH_ARAC_FAMILY_2"/>
    <property type="match status" value="1"/>
</dbReference>
<dbReference type="InterPro" id="IPR002818">
    <property type="entry name" value="DJ-1/PfpI"/>
</dbReference>
<dbReference type="InterPro" id="IPR052158">
    <property type="entry name" value="INH-QAR"/>
</dbReference>
<evidence type="ECO:0000313" key="6">
    <source>
        <dbReference type="EMBL" id="NYE81784.1"/>
    </source>
</evidence>
<comment type="caution">
    <text evidence="6">The sequence shown here is derived from an EMBL/GenBank/DDBJ whole genome shotgun (WGS) entry which is preliminary data.</text>
</comment>
<dbReference type="InterPro" id="IPR009057">
    <property type="entry name" value="Homeodomain-like_sf"/>
</dbReference>
<protein>
    <submittedName>
        <fullName evidence="6">Transcriptional regulator GlxA family with amidase domain</fullName>
    </submittedName>
</protein>
<dbReference type="AlphaFoldDB" id="A0A7Y9IT11"/>
<keyword evidence="2" id="KW-0238">DNA-binding</keyword>
<feature type="region of interest" description="Disordered" evidence="4">
    <location>
        <begin position="297"/>
        <end position="341"/>
    </location>
</feature>
<dbReference type="SUPFAM" id="SSF46689">
    <property type="entry name" value="Homeodomain-like"/>
    <property type="match status" value="2"/>
</dbReference>
<accession>A0A7Y9IT11</accession>
<dbReference type="Proteomes" id="UP000542125">
    <property type="component" value="Unassembled WGS sequence"/>
</dbReference>
<dbReference type="InterPro" id="IPR018062">
    <property type="entry name" value="HTH_AraC-typ_CS"/>
</dbReference>
<organism evidence="6 7">
    <name type="scientific">Pigmentiphaga litoralis</name>
    <dbReference type="NCBI Taxonomy" id="516702"/>
    <lineage>
        <taxon>Bacteria</taxon>
        <taxon>Pseudomonadati</taxon>
        <taxon>Pseudomonadota</taxon>
        <taxon>Betaproteobacteria</taxon>
        <taxon>Burkholderiales</taxon>
        <taxon>Alcaligenaceae</taxon>
        <taxon>Pigmentiphaga</taxon>
    </lineage>
</organism>
<evidence type="ECO:0000256" key="2">
    <source>
        <dbReference type="ARBA" id="ARBA00023125"/>
    </source>
</evidence>
<keyword evidence="3" id="KW-0804">Transcription</keyword>
<dbReference type="Pfam" id="PF01965">
    <property type="entry name" value="DJ-1_PfpI"/>
    <property type="match status" value="1"/>
</dbReference>
<dbReference type="SUPFAM" id="SSF52317">
    <property type="entry name" value="Class I glutamine amidotransferase-like"/>
    <property type="match status" value="1"/>
</dbReference>
<dbReference type="GO" id="GO:0043565">
    <property type="term" value="F:sequence-specific DNA binding"/>
    <property type="evidence" value="ECO:0007669"/>
    <property type="project" value="InterPro"/>
</dbReference>
<dbReference type="CDD" id="cd03137">
    <property type="entry name" value="GATase1_AraC_1"/>
    <property type="match status" value="1"/>
</dbReference>
<keyword evidence="7" id="KW-1185">Reference proteome</keyword>
<feature type="domain" description="HTH araC/xylS-type" evidence="5">
    <location>
        <begin position="199"/>
        <end position="297"/>
    </location>
</feature>
<dbReference type="PROSITE" id="PS00041">
    <property type="entry name" value="HTH_ARAC_FAMILY_1"/>
    <property type="match status" value="1"/>
</dbReference>
<evidence type="ECO:0000256" key="4">
    <source>
        <dbReference type="SAM" id="MobiDB-lite"/>
    </source>
</evidence>
<sequence>MIPSDLGIACDVFRYVRNRNGDDAYTVEVCSEANKVDTGLFSLSAPYRLGRLTQADIVVVPGVQDISAAPSAAVVRAIRAAHARGALVASICTGAFVLAAAGLLDRRRAATHWAAAEDLARRYPQVMVDADALFVDHGDVVTSAGSSAGLDMCLHLIARQHGQAIAAQAAKLAVAPLRRDGGQAPFIRQQPLVASTTFAALLEWMHHNLRNPIDVRALAERAHMTPRTFARKFKDQTGTTPIQWLLTHRIRMAQELLETTAISIDDVAAAAGFESSVTFRARFQRVVGLTPTAYRRRFSSPQEGSPSQASTRAANRLRIKTGTTDHHRAPAPAKSPCRLRE</sequence>
<proteinExistence type="predicted"/>
<gene>
    <name evidence="6" type="ORF">FHW18_001055</name>
</gene>
<dbReference type="Pfam" id="PF12833">
    <property type="entry name" value="HTH_18"/>
    <property type="match status" value="1"/>
</dbReference>
<dbReference type="PANTHER" id="PTHR43130">
    <property type="entry name" value="ARAC-FAMILY TRANSCRIPTIONAL REGULATOR"/>
    <property type="match status" value="1"/>
</dbReference>
<dbReference type="SMART" id="SM00342">
    <property type="entry name" value="HTH_ARAC"/>
    <property type="match status" value="1"/>
</dbReference>
<evidence type="ECO:0000256" key="1">
    <source>
        <dbReference type="ARBA" id="ARBA00023015"/>
    </source>
</evidence>
<name>A0A7Y9IT11_9BURK</name>
<evidence type="ECO:0000256" key="3">
    <source>
        <dbReference type="ARBA" id="ARBA00023163"/>
    </source>
</evidence>
<feature type="compositionally biased region" description="Polar residues" evidence="4">
    <location>
        <begin position="299"/>
        <end position="313"/>
    </location>
</feature>
<dbReference type="Gene3D" id="1.10.10.60">
    <property type="entry name" value="Homeodomain-like"/>
    <property type="match status" value="1"/>
</dbReference>
<evidence type="ECO:0000313" key="7">
    <source>
        <dbReference type="Proteomes" id="UP000542125"/>
    </source>
</evidence>